<dbReference type="PROSITE" id="PS01081">
    <property type="entry name" value="HTH_TETR_1"/>
    <property type="match status" value="1"/>
</dbReference>
<evidence type="ECO:0000259" key="6">
    <source>
        <dbReference type="PROSITE" id="PS50977"/>
    </source>
</evidence>
<evidence type="ECO:0000256" key="4">
    <source>
        <dbReference type="PROSITE-ProRule" id="PRU00335"/>
    </source>
</evidence>
<protein>
    <submittedName>
        <fullName evidence="7">TetR/AcrR family transcriptional regulator</fullName>
    </submittedName>
</protein>
<dbReference type="InterPro" id="IPR001647">
    <property type="entry name" value="HTH_TetR"/>
</dbReference>
<dbReference type="InterPro" id="IPR050109">
    <property type="entry name" value="HTH-type_TetR-like_transc_reg"/>
</dbReference>
<dbReference type="InterPro" id="IPR023772">
    <property type="entry name" value="DNA-bd_HTH_TetR-type_CS"/>
</dbReference>
<dbReference type="GO" id="GO:0003700">
    <property type="term" value="F:DNA-binding transcription factor activity"/>
    <property type="evidence" value="ECO:0007669"/>
    <property type="project" value="TreeGrafter"/>
</dbReference>
<dbReference type="Gene3D" id="1.10.357.10">
    <property type="entry name" value="Tetracycline Repressor, domain 2"/>
    <property type="match status" value="1"/>
</dbReference>
<organism evidence="7 8">
    <name type="scientific">Microvirga brassicacearum</name>
    <dbReference type="NCBI Taxonomy" id="2580413"/>
    <lineage>
        <taxon>Bacteria</taxon>
        <taxon>Pseudomonadati</taxon>
        <taxon>Pseudomonadota</taxon>
        <taxon>Alphaproteobacteria</taxon>
        <taxon>Hyphomicrobiales</taxon>
        <taxon>Methylobacteriaceae</taxon>
        <taxon>Microvirga</taxon>
    </lineage>
</organism>
<keyword evidence="3" id="KW-0804">Transcription</keyword>
<dbReference type="InterPro" id="IPR009057">
    <property type="entry name" value="Homeodomain-like_sf"/>
</dbReference>
<evidence type="ECO:0000313" key="8">
    <source>
        <dbReference type="Proteomes" id="UP000325684"/>
    </source>
</evidence>
<keyword evidence="5" id="KW-1133">Transmembrane helix</keyword>
<dbReference type="Pfam" id="PF00440">
    <property type="entry name" value="TetR_N"/>
    <property type="match status" value="1"/>
</dbReference>
<dbReference type="OrthoDB" id="9805134at2"/>
<dbReference type="SUPFAM" id="SSF46689">
    <property type="entry name" value="Homeodomain-like"/>
    <property type="match status" value="1"/>
</dbReference>
<dbReference type="AlphaFoldDB" id="A0A5N3P3Z5"/>
<evidence type="ECO:0000313" key="7">
    <source>
        <dbReference type="EMBL" id="KAB0264447.1"/>
    </source>
</evidence>
<dbReference type="PRINTS" id="PR00455">
    <property type="entry name" value="HTHTETR"/>
</dbReference>
<keyword evidence="1" id="KW-0805">Transcription regulation</keyword>
<dbReference type="PANTHER" id="PTHR30055:SF234">
    <property type="entry name" value="HTH-TYPE TRANSCRIPTIONAL REGULATOR BETI"/>
    <property type="match status" value="1"/>
</dbReference>
<dbReference type="PROSITE" id="PS50977">
    <property type="entry name" value="HTH_TETR_2"/>
    <property type="match status" value="1"/>
</dbReference>
<comment type="caution">
    <text evidence="7">The sequence shown here is derived from an EMBL/GenBank/DDBJ whole genome shotgun (WGS) entry which is preliminary data.</text>
</comment>
<keyword evidence="2 4" id="KW-0238">DNA-binding</keyword>
<evidence type="ECO:0000256" key="5">
    <source>
        <dbReference type="SAM" id="Phobius"/>
    </source>
</evidence>
<feature type="domain" description="HTH tetR-type" evidence="6">
    <location>
        <begin position="16"/>
        <end position="76"/>
    </location>
</feature>
<keyword evidence="5" id="KW-0812">Transmembrane</keyword>
<feature type="DNA-binding region" description="H-T-H motif" evidence="4">
    <location>
        <begin position="39"/>
        <end position="58"/>
    </location>
</feature>
<evidence type="ECO:0000256" key="2">
    <source>
        <dbReference type="ARBA" id="ARBA00023125"/>
    </source>
</evidence>
<keyword evidence="8" id="KW-1185">Reference proteome</keyword>
<accession>A0A5N3P3Z5</accession>
<dbReference type="RefSeq" id="WP_150949184.1">
    <property type="nucleotide sequence ID" value="NZ_VCMV01000071.1"/>
</dbReference>
<dbReference type="PANTHER" id="PTHR30055">
    <property type="entry name" value="HTH-TYPE TRANSCRIPTIONAL REGULATOR RUTR"/>
    <property type="match status" value="1"/>
</dbReference>
<dbReference type="Proteomes" id="UP000325684">
    <property type="component" value="Unassembled WGS sequence"/>
</dbReference>
<dbReference type="GO" id="GO:0000976">
    <property type="term" value="F:transcription cis-regulatory region binding"/>
    <property type="evidence" value="ECO:0007669"/>
    <property type="project" value="TreeGrafter"/>
</dbReference>
<keyword evidence="5" id="KW-0472">Membrane</keyword>
<name>A0A5N3P3Z5_9HYPH</name>
<feature type="transmembrane region" description="Helical" evidence="5">
    <location>
        <begin position="21"/>
        <end position="44"/>
    </location>
</feature>
<sequence>MSVAPSRRRTQVDRSAETRMILIGAAIELLHTVGFAGTTTALIAKRAGVTTGALHHHFSTKDELMFGVLDHASERMRDRLEAEEHLSPDGVLHISDLVQHLWQVYGDPEYWAIWEIIIGTRSDGVLHPRVVTHRLDTMRTVLHPWLERHTSENDARPDIVAIFEFMLIAIRGLSLERFLDKDEAYFERNLKILAELVGQRLETLAQHDFSR</sequence>
<evidence type="ECO:0000256" key="3">
    <source>
        <dbReference type="ARBA" id="ARBA00023163"/>
    </source>
</evidence>
<gene>
    <name evidence="7" type="ORF">FEZ63_22700</name>
</gene>
<reference evidence="7 8" key="1">
    <citation type="journal article" date="2019" name="Microorganisms">
        <title>Genome Insights into the Novel Species Microvirga brassicacearum, a Rapeseed Endophyte with Biotechnological Potential.</title>
        <authorList>
            <person name="Jimenez-Gomez A."/>
            <person name="Saati-Santamaria Z."/>
            <person name="Igual J.M."/>
            <person name="Rivas R."/>
            <person name="Mateos P.F."/>
            <person name="Garcia-Fraile P."/>
        </authorList>
    </citation>
    <scope>NUCLEOTIDE SEQUENCE [LARGE SCALE GENOMIC DNA]</scope>
    <source>
        <strain evidence="7 8">CDVBN77</strain>
    </source>
</reference>
<proteinExistence type="predicted"/>
<dbReference type="EMBL" id="VCMV01000071">
    <property type="protein sequence ID" value="KAB0264447.1"/>
    <property type="molecule type" value="Genomic_DNA"/>
</dbReference>
<evidence type="ECO:0000256" key="1">
    <source>
        <dbReference type="ARBA" id="ARBA00023015"/>
    </source>
</evidence>